<evidence type="ECO:0000313" key="2">
    <source>
        <dbReference type="EMBL" id="ROP43710.1"/>
    </source>
</evidence>
<evidence type="ECO:0000256" key="1">
    <source>
        <dbReference type="SAM" id="MobiDB-lite"/>
    </source>
</evidence>
<accession>A0A3N1HMJ6</accession>
<feature type="region of interest" description="Disordered" evidence="1">
    <location>
        <begin position="24"/>
        <end position="57"/>
    </location>
</feature>
<reference evidence="2 3" key="1">
    <citation type="journal article" date="2015" name="Stand. Genomic Sci.">
        <title>Genomic Encyclopedia of Bacterial and Archaeal Type Strains, Phase III: the genomes of soil and plant-associated and newly described type strains.</title>
        <authorList>
            <person name="Whitman W.B."/>
            <person name="Woyke T."/>
            <person name="Klenk H.P."/>
            <person name="Zhou Y."/>
            <person name="Lilburn T.G."/>
            <person name="Beck B.J."/>
            <person name="De Vos P."/>
            <person name="Vandamme P."/>
            <person name="Eisen J.A."/>
            <person name="Garrity G."/>
            <person name="Hugenholtz P."/>
            <person name="Kyrpides N.C."/>
        </authorList>
    </citation>
    <scope>NUCLEOTIDE SEQUENCE [LARGE SCALE GENOMIC DNA]</scope>
    <source>
        <strain evidence="2 3">CECT 7306</strain>
    </source>
</reference>
<proteinExistence type="predicted"/>
<evidence type="ECO:0000313" key="3">
    <source>
        <dbReference type="Proteomes" id="UP000276232"/>
    </source>
</evidence>
<protein>
    <submittedName>
        <fullName evidence="2">Uncharacterized protein</fullName>
    </submittedName>
</protein>
<dbReference type="Proteomes" id="UP000276232">
    <property type="component" value="Unassembled WGS sequence"/>
</dbReference>
<dbReference type="EMBL" id="RJKN01000003">
    <property type="protein sequence ID" value="ROP43710.1"/>
    <property type="molecule type" value="Genomic_DNA"/>
</dbReference>
<keyword evidence="3" id="KW-1185">Reference proteome</keyword>
<sequence>MGAVALGLLLGACATTTDVEPLAAGAPTGGPAPAPVTAAEEEDPLAGSDLSRVGPEQAAEIEDRVVTAEEYAAAFERYRGCMADAGHELGSVLHHDLVYRFVVSDAAVQDGTDDACYETEFHHVDGLWQTREEVYALSGQPEWEQECLRVRGVVPGATPEERHRQLRALGLDWGDCP</sequence>
<name>A0A3N1HMJ6_9ACTN</name>
<organism evidence="2 3">
    <name type="scientific">Pseudokineococcus lusitanus</name>
    <dbReference type="NCBI Taxonomy" id="763993"/>
    <lineage>
        <taxon>Bacteria</taxon>
        <taxon>Bacillati</taxon>
        <taxon>Actinomycetota</taxon>
        <taxon>Actinomycetes</taxon>
        <taxon>Kineosporiales</taxon>
        <taxon>Kineosporiaceae</taxon>
        <taxon>Pseudokineococcus</taxon>
    </lineage>
</organism>
<dbReference type="InParanoid" id="A0A3N1HMJ6"/>
<dbReference type="AlphaFoldDB" id="A0A3N1HMJ6"/>
<comment type="caution">
    <text evidence="2">The sequence shown here is derived from an EMBL/GenBank/DDBJ whole genome shotgun (WGS) entry which is preliminary data.</text>
</comment>
<feature type="compositionally biased region" description="Low complexity" evidence="1">
    <location>
        <begin position="24"/>
        <end position="38"/>
    </location>
</feature>
<gene>
    <name evidence="2" type="ORF">EDC03_1304</name>
</gene>